<dbReference type="PROSITE" id="PS50887">
    <property type="entry name" value="GGDEF"/>
    <property type="match status" value="1"/>
</dbReference>
<dbReference type="GO" id="GO:0005886">
    <property type="term" value="C:plasma membrane"/>
    <property type="evidence" value="ECO:0007669"/>
    <property type="project" value="UniProtKB-SubCell"/>
</dbReference>
<comment type="subcellular location">
    <subcellularLocation>
        <location evidence="2">Cell inner membrane</location>
    </subcellularLocation>
</comment>
<dbReference type="PANTHER" id="PTHR44757">
    <property type="entry name" value="DIGUANYLATE CYCLASE DGCP"/>
    <property type="match status" value="1"/>
</dbReference>
<feature type="domain" description="PAS" evidence="3">
    <location>
        <begin position="5"/>
        <end position="75"/>
    </location>
</feature>
<evidence type="ECO:0008006" key="7">
    <source>
        <dbReference type="Google" id="ProtNLM"/>
    </source>
</evidence>
<dbReference type="InterPro" id="IPR035965">
    <property type="entry name" value="PAS-like_dom_sf"/>
</dbReference>
<evidence type="ECO:0000259" key="4">
    <source>
        <dbReference type="PROSITE" id="PS50887"/>
    </source>
</evidence>
<evidence type="ECO:0000256" key="1">
    <source>
        <dbReference type="ARBA" id="ARBA00001946"/>
    </source>
</evidence>
<dbReference type="SMART" id="SM00091">
    <property type="entry name" value="PAS"/>
    <property type="match status" value="1"/>
</dbReference>
<dbReference type="Pfam" id="PF00990">
    <property type="entry name" value="GGDEF"/>
    <property type="match status" value="1"/>
</dbReference>
<dbReference type="InterPro" id="IPR052155">
    <property type="entry name" value="Biofilm_reg_signaling"/>
</dbReference>
<comment type="cofactor">
    <cofactor evidence="1">
        <name>Mg(2+)</name>
        <dbReference type="ChEBI" id="CHEBI:18420"/>
    </cofactor>
</comment>
<evidence type="ECO:0000256" key="2">
    <source>
        <dbReference type="ARBA" id="ARBA00004533"/>
    </source>
</evidence>
<dbReference type="Pfam" id="PF08447">
    <property type="entry name" value="PAS_3"/>
    <property type="match status" value="1"/>
</dbReference>
<dbReference type="NCBIfam" id="TIGR00229">
    <property type="entry name" value="sensory_box"/>
    <property type="match status" value="1"/>
</dbReference>
<dbReference type="RefSeq" id="WP_284355996.1">
    <property type="nucleotide sequence ID" value="NZ_BSKF01000010.1"/>
</dbReference>
<dbReference type="PROSITE" id="PS50112">
    <property type="entry name" value="PAS"/>
    <property type="match status" value="1"/>
</dbReference>
<dbReference type="CDD" id="cd01949">
    <property type="entry name" value="GGDEF"/>
    <property type="match status" value="1"/>
</dbReference>
<sequence length="287" mass="31851">MPVDLQALYPRLIHLMLDTVFVVDRDNQIVFVSDACEALLGYPACELVGTPITDYMHPDDLAITRASIVRVMNGQPHYDFRNRYVRKDGGIVHILWAASWSEEAEARIGVARDVTALHQAEEELRFLAHHDPLTRLANRAMFNERLDNALAAAQRHNRPLALLFLDINDFKDINDNHGHSVGDRVLCTLARRLERCVGAGDTVARMGGDEFTVLLTDVPSPEAIAEHMANILAAMAEPLGAEVPDIDTLSCSIGLACFPQDGHDADMLLRHADGDMYRVKRKHTATG</sequence>
<dbReference type="Gene3D" id="3.30.70.270">
    <property type="match status" value="1"/>
</dbReference>
<dbReference type="AlphaFoldDB" id="A0AA37RBW1"/>
<dbReference type="InterPro" id="IPR029787">
    <property type="entry name" value="Nucleotide_cyclase"/>
</dbReference>
<evidence type="ECO:0000259" key="3">
    <source>
        <dbReference type="PROSITE" id="PS50112"/>
    </source>
</evidence>
<dbReference type="InterPro" id="IPR013655">
    <property type="entry name" value="PAS_fold_3"/>
</dbReference>
<gene>
    <name evidence="5" type="ORF">PPUN14671_16440</name>
</gene>
<dbReference type="Proteomes" id="UP001161257">
    <property type="component" value="Unassembled WGS sequence"/>
</dbReference>
<dbReference type="NCBIfam" id="TIGR00254">
    <property type="entry name" value="GGDEF"/>
    <property type="match status" value="1"/>
</dbReference>
<comment type="caution">
    <text evidence="5">The sequence shown here is derived from an EMBL/GenBank/DDBJ whole genome shotgun (WGS) entry which is preliminary data.</text>
</comment>
<dbReference type="InterPro" id="IPR000160">
    <property type="entry name" value="GGDEF_dom"/>
</dbReference>
<dbReference type="InterPro" id="IPR043128">
    <property type="entry name" value="Rev_trsase/Diguanyl_cyclase"/>
</dbReference>
<organism evidence="5 6">
    <name type="scientific">Pseudomonas putida</name>
    <name type="common">Arthrobacter siderocapsulatus</name>
    <dbReference type="NCBI Taxonomy" id="303"/>
    <lineage>
        <taxon>Bacteria</taxon>
        <taxon>Pseudomonadati</taxon>
        <taxon>Pseudomonadota</taxon>
        <taxon>Gammaproteobacteria</taxon>
        <taxon>Pseudomonadales</taxon>
        <taxon>Pseudomonadaceae</taxon>
        <taxon>Pseudomonas</taxon>
    </lineage>
</organism>
<protein>
    <recommendedName>
        <fullName evidence="7">Diguanylate cyclase</fullName>
    </recommendedName>
</protein>
<name>A0AA37RBW1_PSEPU</name>
<dbReference type="PANTHER" id="PTHR44757:SF2">
    <property type="entry name" value="BIOFILM ARCHITECTURE MAINTENANCE PROTEIN MBAA"/>
    <property type="match status" value="1"/>
</dbReference>
<dbReference type="InterPro" id="IPR000014">
    <property type="entry name" value="PAS"/>
</dbReference>
<dbReference type="GO" id="GO:0003824">
    <property type="term" value="F:catalytic activity"/>
    <property type="evidence" value="ECO:0007669"/>
    <property type="project" value="UniProtKB-ARBA"/>
</dbReference>
<accession>A0AA37RBW1</accession>
<feature type="domain" description="GGDEF" evidence="4">
    <location>
        <begin position="158"/>
        <end position="287"/>
    </location>
</feature>
<dbReference type="SUPFAM" id="SSF55785">
    <property type="entry name" value="PYP-like sensor domain (PAS domain)"/>
    <property type="match status" value="1"/>
</dbReference>
<dbReference type="Gene3D" id="3.30.450.20">
    <property type="entry name" value="PAS domain"/>
    <property type="match status" value="1"/>
</dbReference>
<reference evidence="5" key="1">
    <citation type="submission" date="2023-01" db="EMBL/GenBank/DDBJ databases">
        <title>Whole-genome sequence of Pseudomonas putida NBRC 14671.</title>
        <authorList>
            <person name="Morohoshi T."/>
            <person name="Someya N."/>
        </authorList>
    </citation>
    <scope>NUCLEOTIDE SEQUENCE</scope>
    <source>
        <strain evidence="5">NBRC 14671</strain>
    </source>
</reference>
<evidence type="ECO:0000313" key="5">
    <source>
        <dbReference type="EMBL" id="GLO34811.1"/>
    </source>
</evidence>
<dbReference type="FunFam" id="3.30.70.270:FF:000001">
    <property type="entry name" value="Diguanylate cyclase domain protein"/>
    <property type="match status" value="1"/>
</dbReference>
<evidence type="ECO:0000313" key="6">
    <source>
        <dbReference type="Proteomes" id="UP001161257"/>
    </source>
</evidence>
<dbReference type="CDD" id="cd00130">
    <property type="entry name" value="PAS"/>
    <property type="match status" value="1"/>
</dbReference>
<dbReference type="SUPFAM" id="SSF55073">
    <property type="entry name" value="Nucleotide cyclase"/>
    <property type="match status" value="1"/>
</dbReference>
<proteinExistence type="predicted"/>
<dbReference type="EMBL" id="BSKJ01000003">
    <property type="protein sequence ID" value="GLO34811.1"/>
    <property type="molecule type" value="Genomic_DNA"/>
</dbReference>
<dbReference type="SMART" id="SM00267">
    <property type="entry name" value="GGDEF"/>
    <property type="match status" value="1"/>
</dbReference>